<reference evidence="1" key="2">
    <citation type="journal article" date="2015" name="Fish Shellfish Immunol.">
        <title>Early steps in the European eel (Anguilla anguilla)-Vibrio vulnificus interaction in the gills: Role of the RtxA13 toxin.</title>
        <authorList>
            <person name="Callol A."/>
            <person name="Pajuelo D."/>
            <person name="Ebbesson L."/>
            <person name="Teles M."/>
            <person name="MacKenzie S."/>
            <person name="Amaro C."/>
        </authorList>
    </citation>
    <scope>NUCLEOTIDE SEQUENCE</scope>
</reference>
<organism evidence="1">
    <name type="scientific">Anguilla anguilla</name>
    <name type="common">European freshwater eel</name>
    <name type="synonym">Muraena anguilla</name>
    <dbReference type="NCBI Taxonomy" id="7936"/>
    <lineage>
        <taxon>Eukaryota</taxon>
        <taxon>Metazoa</taxon>
        <taxon>Chordata</taxon>
        <taxon>Craniata</taxon>
        <taxon>Vertebrata</taxon>
        <taxon>Euteleostomi</taxon>
        <taxon>Actinopterygii</taxon>
        <taxon>Neopterygii</taxon>
        <taxon>Teleostei</taxon>
        <taxon>Anguilliformes</taxon>
        <taxon>Anguillidae</taxon>
        <taxon>Anguilla</taxon>
    </lineage>
</organism>
<accession>A0A0E9SP67</accession>
<reference evidence="1" key="1">
    <citation type="submission" date="2014-11" db="EMBL/GenBank/DDBJ databases">
        <authorList>
            <person name="Amaro Gonzalez C."/>
        </authorList>
    </citation>
    <scope>NUCLEOTIDE SEQUENCE</scope>
</reference>
<protein>
    <submittedName>
        <fullName evidence="1">Uncharacterized protein</fullName>
    </submittedName>
</protein>
<proteinExistence type="predicted"/>
<dbReference type="AlphaFoldDB" id="A0A0E9SP67"/>
<name>A0A0E9SP67_ANGAN</name>
<evidence type="ECO:0000313" key="1">
    <source>
        <dbReference type="EMBL" id="JAH43042.1"/>
    </source>
</evidence>
<dbReference type="EMBL" id="GBXM01065535">
    <property type="protein sequence ID" value="JAH43042.1"/>
    <property type="molecule type" value="Transcribed_RNA"/>
</dbReference>
<sequence length="29" mass="3208">MIYAKQARRVLAQSAVHPGSWVPSIALEQ</sequence>